<dbReference type="GO" id="GO:0008270">
    <property type="term" value="F:zinc ion binding"/>
    <property type="evidence" value="ECO:0007669"/>
    <property type="project" value="InterPro"/>
</dbReference>
<dbReference type="SUPFAM" id="SSF53213">
    <property type="entry name" value="LigB-like"/>
    <property type="match status" value="1"/>
</dbReference>
<dbReference type="HOGENOM" id="CLU_046582_1_1_1"/>
<dbReference type="EMBL" id="KN837197">
    <property type="protein sequence ID" value="KIJ34630.1"/>
    <property type="molecule type" value="Genomic_DNA"/>
</dbReference>
<evidence type="ECO:0000313" key="7">
    <source>
        <dbReference type="EMBL" id="KIJ34630.1"/>
    </source>
</evidence>
<evidence type="ECO:0000259" key="6">
    <source>
        <dbReference type="Pfam" id="PF02900"/>
    </source>
</evidence>
<reference evidence="7 8" key="1">
    <citation type="submission" date="2014-06" db="EMBL/GenBank/DDBJ databases">
        <title>Evolutionary Origins and Diversification of the Mycorrhizal Mutualists.</title>
        <authorList>
            <consortium name="DOE Joint Genome Institute"/>
            <consortium name="Mycorrhizal Genomics Consortium"/>
            <person name="Kohler A."/>
            <person name="Kuo A."/>
            <person name="Nagy L.G."/>
            <person name="Floudas D."/>
            <person name="Copeland A."/>
            <person name="Barry K.W."/>
            <person name="Cichocki N."/>
            <person name="Veneault-Fourrey C."/>
            <person name="LaButti K."/>
            <person name="Lindquist E.A."/>
            <person name="Lipzen A."/>
            <person name="Lundell T."/>
            <person name="Morin E."/>
            <person name="Murat C."/>
            <person name="Riley R."/>
            <person name="Ohm R."/>
            <person name="Sun H."/>
            <person name="Tunlid A."/>
            <person name="Henrissat B."/>
            <person name="Grigoriev I.V."/>
            <person name="Hibbett D.S."/>
            <person name="Martin F."/>
        </authorList>
    </citation>
    <scope>NUCLEOTIDE SEQUENCE [LARGE SCALE GENOMIC DNA]</scope>
    <source>
        <strain evidence="7 8">SS14</strain>
    </source>
</reference>
<dbReference type="InterPro" id="IPR004183">
    <property type="entry name" value="Xdiol_dOase_suB"/>
</dbReference>
<evidence type="ECO:0000313" key="8">
    <source>
        <dbReference type="Proteomes" id="UP000054279"/>
    </source>
</evidence>
<keyword evidence="8" id="KW-1185">Reference proteome</keyword>
<dbReference type="AlphaFoldDB" id="A0A0C9VAV6"/>
<dbReference type="GO" id="GO:0016702">
    <property type="term" value="F:oxidoreductase activity, acting on single donors with incorporation of molecular oxygen, incorporation of two atoms of oxygen"/>
    <property type="evidence" value="ECO:0007669"/>
    <property type="project" value="UniProtKB-ARBA"/>
</dbReference>
<name>A0A0C9VAV6_SPHS4</name>
<dbReference type="PIRSF" id="PIRSF006157">
    <property type="entry name" value="Doxgns_DODA"/>
    <property type="match status" value="1"/>
</dbReference>
<evidence type="ECO:0000256" key="4">
    <source>
        <dbReference type="ARBA" id="ARBA00022833"/>
    </source>
</evidence>
<dbReference type="GO" id="GO:0008198">
    <property type="term" value="F:ferrous iron binding"/>
    <property type="evidence" value="ECO:0007669"/>
    <property type="project" value="InterPro"/>
</dbReference>
<proteinExistence type="inferred from homology"/>
<dbReference type="Gene3D" id="3.40.830.10">
    <property type="entry name" value="LigB-like"/>
    <property type="match status" value="1"/>
</dbReference>
<comment type="cofactor">
    <cofactor evidence="1">
        <name>Zn(2+)</name>
        <dbReference type="ChEBI" id="CHEBI:29105"/>
    </cofactor>
</comment>
<feature type="domain" description="Extradiol ring-cleavage dioxygenase class III enzyme subunit B" evidence="6">
    <location>
        <begin position="32"/>
        <end position="295"/>
    </location>
</feature>
<sequence>MSSSSGIPKTPAAWQEALAALPSFENTGKIPAFYFGHGQPMLMWPESMPDPETDIFEFVGPKDFGPVLLEKYKPKAIVVFSGHWETSEEQLVTDYGNENPLFMDYFGFPDELYKVQFKSRGDSALAQRIVHIFKQHNIPARKTTIMEARGQDGRGFASPGLDHGVFTPFKLMFGDKIDIPIVQVSIDQSLSPEKNWAIGKAISELRSDGVLVLSGGLTIHNLRDWSAFNEATAEPVFKEFDSAVIRAAGISDPVERRKSLLALTSHAGFKLAHPRAEHFIPIYVAAGCGEEGESRVVSGIYGSTTVAFGL</sequence>
<dbReference type="CDD" id="cd07363">
    <property type="entry name" value="45_DOPA_Dioxygenase"/>
    <property type="match status" value="1"/>
</dbReference>
<evidence type="ECO:0000256" key="2">
    <source>
        <dbReference type="ARBA" id="ARBA00007581"/>
    </source>
</evidence>
<dbReference type="Pfam" id="PF02900">
    <property type="entry name" value="LigB"/>
    <property type="match status" value="1"/>
</dbReference>
<keyword evidence="3" id="KW-0479">Metal-binding</keyword>
<dbReference type="Proteomes" id="UP000054279">
    <property type="component" value="Unassembled WGS sequence"/>
</dbReference>
<comment type="similarity">
    <text evidence="2">Belongs to the DODA-type extradiol aromatic ring-opening dioxygenase family.</text>
</comment>
<accession>A0A0C9VAV6</accession>
<evidence type="ECO:0000256" key="1">
    <source>
        <dbReference type="ARBA" id="ARBA00001947"/>
    </source>
</evidence>
<dbReference type="InterPro" id="IPR014436">
    <property type="entry name" value="Extradiol_dOase_DODA"/>
</dbReference>
<keyword evidence="5" id="KW-0560">Oxidoreductase</keyword>
<keyword evidence="4" id="KW-0862">Zinc</keyword>
<dbReference type="PANTHER" id="PTHR30096">
    <property type="entry name" value="4,5-DOPA DIOXYGENASE EXTRADIOL-LIKE PROTEIN"/>
    <property type="match status" value="1"/>
</dbReference>
<gene>
    <name evidence="7" type="ORF">M422DRAFT_34980</name>
</gene>
<dbReference type="OrthoDB" id="7396853at2759"/>
<dbReference type="PANTHER" id="PTHR30096:SF0">
    <property type="entry name" value="4,5-DOPA DIOXYGENASE EXTRADIOL-LIKE PROTEIN"/>
    <property type="match status" value="1"/>
</dbReference>
<organism evidence="7 8">
    <name type="scientific">Sphaerobolus stellatus (strain SS14)</name>
    <dbReference type="NCBI Taxonomy" id="990650"/>
    <lineage>
        <taxon>Eukaryota</taxon>
        <taxon>Fungi</taxon>
        <taxon>Dikarya</taxon>
        <taxon>Basidiomycota</taxon>
        <taxon>Agaricomycotina</taxon>
        <taxon>Agaricomycetes</taxon>
        <taxon>Phallomycetidae</taxon>
        <taxon>Geastrales</taxon>
        <taxon>Sphaerobolaceae</taxon>
        <taxon>Sphaerobolus</taxon>
    </lineage>
</organism>
<evidence type="ECO:0000256" key="5">
    <source>
        <dbReference type="ARBA" id="ARBA00023002"/>
    </source>
</evidence>
<evidence type="ECO:0000256" key="3">
    <source>
        <dbReference type="ARBA" id="ARBA00022723"/>
    </source>
</evidence>
<protein>
    <recommendedName>
        <fullName evidence="6">Extradiol ring-cleavage dioxygenase class III enzyme subunit B domain-containing protein</fullName>
    </recommendedName>
</protein>